<comment type="caution">
    <text evidence="12">The sequence shown here is derived from an EMBL/GenBank/DDBJ whole genome shotgun (WGS) entry which is preliminary data.</text>
</comment>
<dbReference type="EC" id="3.2.1.23" evidence="4 10"/>
<dbReference type="GO" id="GO:0005990">
    <property type="term" value="P:lactose catabolic process"/>
    <property type="evidence" value="ECO:0007669"/>
    <property type="project" value="TreeGrafter"/>
</dbReference>
<dbReference type="InterPro" id="IPR017853">
    <property type="entry name" value="GH"/>
</dbReference>
<comment type="catalytic activity">
    <reaction evidence="1 10">
        <text>Hydrolysis of terminal non-reducing beta-D-galactose residues in beta-D-galactosides.</text>
        <dbReference type="EC" id="3.2.1.23"/>
    </reaction>
</comment>
<dbReference type="Pfam" id="PF02929">
    <property type="entry name" value="Bgal_small_N"/>
    <property type="match status" value="1"/>
</dbReference>
<dbReference type="SUPFAM" id="SSF49785">
    <property type="entry name" value="Galactose-binding domain-like"/>
    <property type="match status" value="1"/>
</dbReference>
<dbReference type="InterPro" id="IPR006103">
    <property type="entry name" value="Glyco_hydro_2_cat"/>
</dbReference>
<evidence type="ECO:0000256" key="6">
    <source>
        <dbReference type="ARBA" id="ARBA00022801"/>
    </source>
</evidence>
<dbReference type="OrthoDB" id="9758603at2"/>
<accession>A0A420E7Q0</accession>
<dbReference type="InterPro" id="IPR032312">
    <property type="entry name" value="LacZ_4"/>
</dbReference>
<dbReference type="Pfam" id="PF02836">
    <property type="entry name" value="Glyco_hydro_2_C"/>
    <property type="match status" value="1"/>
</dbReference>
<keyword evidence="6 10" id="KW-0378">Hydrolase</keyword>
<dbReference type="PROSITE" id="PS00608">
    <property type="entry name" value="GLYCOSYL_HYDROL_F2_2"/>
    <property type="match status" value="1"/>
</dbReference>
<dbReference type="Gene3D" id="2.60.40.10">
    <property type="entry name" value="Immunoglobulins"/>
    <property type="match status" value="2"/>
</dbReference>
<dbReference type="InterPro" id="IPR023230">
    <property type="entry name" value="Glyco_hydro_2_CS"/>
</dbReference>
<dbReference type="FunFam" id="3.20.20.80:FF:000018">
    <property type="entry name" value="Beta-galactosidase"/>
    <property type="match status" value="1"/>
</dbReference>
<dbReference type="Gene3D" id="2.70.98.10">
    <property type="match status" value="1"/>
</dbReference>
<evidence type="ECO:0000256" key="8">
    <source>
        <dbReference type="ARBA" id="ARBA00023295"/>
    </source>
</evidence>
<dbReference type="InterPro" id="IPR036156">
    <property type="entry name" value="Beta-gal/glucu_dom_sf"/>
</dbReference>
<evidence type="ECO:0000256" key="7">
    <source>
        <dbReference type="ARBA" id="ARBA00023053"/>
    </source>
</evidence>
<dbReference type="SUPFAM" id="SSF74650">
    <property type="entry name" value="Galactose mutarotase-like"/>
    <property type="match status" value="1"/>
</dbReference>
<evidence type="ECO:0000256" key="5">
    <source>
        <dbReference type="ARBA" id="ARBA00013303"/>
    </source>
</evidence>
<dbReference type="InterPro" id="IPR011013">
    <property type="entry name" value="Gal_mutarotase_sf_dom"/>
</dbReference>
<keyword evidence="13" id="KW-1185">Reference proteome</keyword>
<dbReference type="PRINTS" id="PR00132">
    <property type="entry name" value="GLHYDRLASE2"/>
</dbReference>
<organism evidence="12 13">
    <name type="scientific">Alginatibacterium sediminis</name>
    <dbReference type="NCBI Taxonomy" id="2164068"/>
    <lineage>
        <taxon>Bacteria</taxon>
        <taxon>Pseudomonadati</taxon>
        <taxon>Pseudomonadota</taxon>
        <taxon>Gammaproteobacteria</taxon>
        <taxon>Alteromonadales</taxon>
        <taxon>Alteromonadaceae</taxon>
        <taxon>Alginatibacterium</taxon>
    </lineage>
</organism>
<dbReference type="Pfam" id="PF02837">
    <property type="entry name" value="Glyco_hydro_2_N"/>
    <property type="match status" value="1"/>
</dbReference>
<dbReference type="InterPro" id="IPR006101">
    <property type="entry name" value="Glyco_hydro_2"/>
</dbReference>
<dbReference type="InterPro" id="IPR006102">
    <property type="entry name" value="Ig-like_GH2"/>
</dbReference>
<dbReference type="SUPFAM" id="SSF51445">
    <property type="entry name" value="(Trans)glycosidases"/>
    <property type="match status" value="1"/>
</dbReference>
<evidence type="ECO:0000256" key="4">
    <source>
        <dbReference type="ARBA" id="ARBA00012756"/>
    </source>
</evidence>
<evidence type="ECO:0000256" key="9">
    <source>
        <dbReference type="ARBA" id="ARBA00032230"/>
    </source>
</evidence>
<dbReference type="Proteomes" id="UP000286482">
    <property type="component" value="Unassembled WGS sequence"/>
</dbReference>
<evidence type="ECO:0000259" key="11">
    <source>
        <dbReference type="SMART" id="SM01038"/>
    </source>
</evidence>
<evidence type="ECO:0000313" key="13">
    <source>
        <dbReference type="Proteomes" id="UP000286482"/>
    </source>
</evidence>
<dbReference type="InterPro" id="IPR008979">
    <property type="entry name" value="Galactose-bd-like_sf"/>
</dbReference>
<dbReference type="Gene3D" id="3.20.20.80">
    <property type="entry name" value="Glycosidases"/>
    <property type="match status" value="1"/>
</dbReference>
<name>A0A420E7Q0_9ALTE</name>
<dbReference type="SUPFAM" id="SSF49303">
    <property type="entry name" value="beta-Galactosidase/glucuronidase domain"/>
    <property type="match status" value="2"/>
</dbReference>
<evidence type="ECO:0000256" key="3">
    <source>
        <dbReference type="ARBA" id="ARBA00007401"/>
    </source>
</evidence>
<dbReference type="Pfam" id="PF00703">
    <property type="entry name" value="Glyco_hydro_2"/>
    <property type="match status" value="1"/>
</dbReference>
<dbReference type="GO" id="GO:0030246">
    <property type="term" value="F:carbohydrate binding"/>
    <property type="evidence" value="ECO:0007669"/>
    <property type="project" value="InterPro"/>
</dbReference>
<dbReference type="NCBIfam" id="NF007074">
    <property type="entry name" value="PRK09525.1"/>
    <property type="match status" value="1"/>
</dbReference>
<dbReference type="InterPro" id="IPR013783">
    <property type="entry name" value="Ig-like_fold"/>
</dbReference>
<feature type="domain" description="Beta galactosidase small chain/" evidence="11">
    <location>
        <begin position="772"/>
        <end position="1048"/>
    </location>
</feature>
<sequence length="1048" mass="119538">MNHFESLIARRDWENQDVTAANRLLAHSPLANYQNLDLAKSGNIFDSNSIRLLNGQWQFKLYDKPETVESGFIENDFDASTWQSISVPSNWQLDPEVDDNPIYTNVKYPFEDKAPLVPNENPTGCYRLELDLDQDWSASSLRLRFDGVNSCFHLWMNGQWVGYSQDSRLAAEFDVSKYAKAGRNTIAVMVMRWSDGSYLEDQDMWWLSGIFRDVSLLRQNQVAIEDFEVSASLDDCYRDGLFELHARISASVIKSDETYALEYQILDDSQHVLVKEQQDFGRYLQDEKGVWKDRIRFKTKLAAVKQWSAEAPHLYQLTLRLLAADGEVLAIESSKFGFRRVEITKGQLLVNGKAVLIRGANRHEHHPKLGHVMTETDMRRDIELMKQFNFNAVRTAHYPNHPLWYSLCDEYGLYVVDEANIETHGQFPMNRLSDDPSWAKAYIERVQRMVERDKNHPSIIIWSLGNESGYGQNHDLAYGWLKKRDPSRPIQYEGGGSDTPATDIICPMYSRAHKDLPYWLDEQGQAVDPKWAITNWVSRPGEDRPLILCEYAHAMGNSLGSFDKYWQAFRQFDRLQGGFIWDWVDQGIEYVTSEGHSDWGYGGDFGDVINDRQFCINGLIFPDRSVHPHLYEAKWAQQFVLFELLDSQYGALRFKLTNDNLFASLDSQILHWSLLEDGITIDSGELSVVGIEAQTSTEFSLNTKPNLLANKRYHLNLDVTLNEDQAWAKSGHSTAIAQFELNWSAPLAIWEFNAQAHSIDVSEIASDELVVSGTKDSKAWQFSFKEGLLSQWTKDGQTLLDQAPRDLFTRAALDNDIGTSQADFVDPNAWVTRWNQAGLGDIQRQLGQWRWEKSSDGNIQVELLQSYTSGAKTLVQSRWISTINSQGELNLQVELQLAKDLPPLARYGLEWVFKQGSNLEYQGFGPNENYPDRIGAARFGAYQSSIEDLHVPYIFPTENGARCGVVSAKLDDKVSISSDQAFVLSASAYSIEQLNLAKHQSELKANGNIYLRLDHKHMGVGGDDSWSPSVHPEFLLTQEYVSYQLCFS</sequence>
<dbReference type="InterPro" id="IPR023232">
    <property type="entry name" value="Glyco_hydro_2_AS"/>
</dbReference>
<dbReference type="SMART" id="SM01038">
    <property type="entry name" value="Bgal_small_N"/>
    <property type="match status" value="1"/>
</dbReference>
<dbReference type="PROSITE" id="PS00719">
    <property type="entry name" value="GLYCOSYL_HYDROL_F2_1"/>
    <property type="match status" value="1"/>
</dbReference>
<dbReference type="InterPro" id="IPR050347">
    <property type="entry name" value="Bact_Beta-galactosidase"/>
</dbReference>
<keyword evidence="7" id="KW-0915">Sodium</keyword>
<evidence type="ECO:0000313" key="12">
    <source>
        <dbReference type="EMBL" id="RKF14449.1"/>
    </source>
</evidence>
<dbReference type="AlphaFoldDB" id="A0A420E7Q0"/>
<dbReference type="EMBL" id="RAQO01000009">
    <property type="protein sequence ID" value="RKF14449.1"/>
    <property type="molecule type" value="Genomic_DNA"/>
</dbReference>
<dbReference type="Pfam" id="PF16353">
    <property type="entry name" value="LacZ_4"/>
    <property type="match status" value="1"/>
</dbReference>
<dbReference type="GO" id="GO:0009341">
    <property type="term" value="C:beta-galactosidase complex"/>
    <property type="evidence" value="ECO:0007669"/>
    <property type="project" value="InterPro"/>
</dbReference>
<protein>
    <recommendedName>
        <fullName evidence="5 10">Beta-galactosidase</fullName>
        <ecNumber evidence="4 10">3.2.1.23</ecNumber>
    </recommendedName>
    <alternativeName>
        <fullName evidence="9 10">Lactase</fullName>
    </alternativeName>
</protein>
<reference evidence="12 13" key="1">
    <citation type="submission" date="2018-09" db="EMBL/GenBank/DDBJ databases">
        <authorList>
            <person name="Wang Z."/>
        </authorList>
    </citation>
    <scope>NUCLEOTIDE SEQUENCE [LARGE SCALE GENOMIC DNA]</scope>
    <source>
        <strain evidence="12 13">ALS 81</strain>
    </source>
</reference>
<comment type="similarity">
    <text evidence="3 10">Belongs to the glycosyl hydrolase 2 family.</text>
</comment>
<evidence type="ECO:0000256" key="1">
    <source>
        <dbReference type="ARBA" id="ARBA00001412"/>
    </source>
</evidence>
<proteinExistence type="inferred from homology"/>
<dbReference type="GO" id="GO:0004565">
    <property type="term" value="F:beta-galactosidase activity"/>
    <property type="evidence" value="ECO:0007669"/>
    <property type="project" value="UniProtKB-EC"/>
</dbReference>
<dbReference type="InterPro" id="IPR006104">
    <property type="entry name" value="Glyco_hydro_2_N"/>
</dbReference>
<comment type="cofactor">
    <cofactor evidence="2">
        <name>Na(+)</name>
        <dbReference type="ChEBI" id="CHEBI:29101"/>
    </cofactor>
</comment>
<dbReference type="RefSeq" id="WP_120356260.1">
    <property type="nucleotide sequence ID" value="NZ_RAQO01000009.1"/>
</dbReference>
<dbReference type="InterPro" id="IPR004199">
    <property type="entry name" value="B-gal_small/dom_5"/>
</dbReference>
<dbReference type="Gene3D" id="2.60.120.260">
    <property type="entry name" value="Galactose-binding domain-like"/>
    <property type="match status" value="1"/>
</dbReference>
<dbReference type="PANTHER" id="PTHR46323">
    <property type="entry name" value="BETA-GALACTOSIDASE"/>
    <property type="match status" value="1"/>
</dbReference>
<keyword evidence="8 10" id="KW-0326">Glycosidase</keyword>
<evidence type="ECO:0000256" key="10">
    <source>
        <dbReference type="RuleBase" id="RU361154"/>
    </source>
</evidence>
<gene>
    <name evidence="12" type="ORF">DBZ36_17510</name>
</gene>
<dbReference type="InterPro" id="IPR014718">
    <property type="entry name" value="GH-type_carb-bd"/>
</dbReference>
<evidence type="ECO:0000256" key="2">
    <source>
        <dbReference type="ARBA" id="ARBA00001959"/>
    </source>
</evidence>
<dbReference type="PANTHER" id="PTHR46323:SF2">
    <property type="entry name" value="BETA-GALACTOSIDASE"/>
    <property type="match status" value="1"/>
</dbReference>